<dbReference type="Proteomes" id="UP000827872">
    <property type="component" value="Linkage Group LG06"/>
</dbReference>
<evidence type="ECO:0000313" key="1">
    <source>
        <dbReference type="EMBL" id="KAH8008174.1"/>
    </source>
</evidence>
<dbReference type="EMBL" id="CM037619">
    <property type="protein sequence ID" value="KAH8008174.1"/>
    <property type="molecule type" value="Genomic_DNA"/>
</dbReference>
<protein>
    <submittedName>
        <fullName evidence="1">Uncharacterized protein</fullName>
    </submittedName>
</protein>
<comment type="caution">
    <text evidence="1">The sequence shown here is derived from an EMBL/GenBank/DDBJ whole genome shotgun (WGS) entry which is preliminary data.</text>
</comment>
<evidence type="ECO:0000313" key="2">
    <source>
        <dbReference type="Proteomes" id="UP000827872"/>
    </source>
</evidence>
<name>A0ACB8FSZ6_9SAUR</name>
<proteinExistence type="predicted"/>
<accession>A0ACB8FSZ6</accession>
<organism evidence="1 2">
    <name type="scientific">Sphaerodactylus townsendi</name>
    <dbReference type="NCBI Taxonomy" id="933632"/>
    <lineage>
        <taxon>Eukaryota</taxon>
        <taxon>Metazoa</taxon>
        <taxon>Chordata</taxon>
        <taxon>Craniata</taxon>
        <taxon>Vertebrata</taxon>
        <taxon>Euteleostomi</taxon>
        <taxon>Lepidosauria</taxon>
        <taxon>Squamata</taxon>
        <taxon>Bifurcata</taxon>
        <taxon>Gekkota</taxon>
        <taxon>Sphaerodactylidae</taxon>
        <taxon>Sphaerodactylus</taxon>
    </lineage>
</organism>
<keyword evidence="2" id="KW-1185">Reference proteome</keyword>
<reference evidence="1" key="1">
    <citation type="submission" date="2021-08" db="EMBL/GenBank/DDBJ databases">
        <title>The first chromosome-level gecko genome reveals the dynamic sex chromosomes of Neotropical dwarf geckos (Sphaerodactylidae: Sphaerodactylus).</title>
        <authorList>
            <person name="Pinto B.J."/>
            <person name="Keating S.E."/>
            <person name="Gamble T."/>
        </authorList>
    </citation>
    <scope>NUCLEOTIDE SEQUENCE</scope>
    <source>
        <strain evidence="1">TG3544</strain>
    </source>
</reference>
<sequence length="143" mass="16289">MLNPFNVVILFQPVTLQCNYQTTYTQPPVVTWKYKSYCRSRLTDAFSPNTQDSQINNQLQQSNPGYNPYVECQDSVRTVRVVASKQGNSVTLGDFYQGRRITITNDVADGLKPLEARCGSDINQSLIKLEWLFVVNLTPKYDV</sequence>
<gene>
    <name evidence="1" type="ORF">K3G42_028178</name>
</gene>